<dbReference type="FunCoup" id="E1ZVU8">
    <property type="interactions" value="1028"/>
</dbReference>
<dbReference type="GO" id="GO:0006886">
    <property type="term" value="P:intracellular protein transport"/>
    <property type="evidence" value="ECO:0007669"/>
    <property type="project" value="UniProtKB-UniRule"/>
</dbReference>
<evidence type="ECO:0000256" key="10">
    <source>
        <dbReference type="ARBA" id="ARBA00023136"/>
    </source>
</evidence>
<dbReference type="STRING" id="104421.E1ZVU8"/>
<dbReference type="Gene3D" id="1.20.5.110">
    <property type="match status" value="1"/>
</dbReference>
<sequence length="233" mass="26577">MSIQWTLIAGFLYAEIAVVLLLVLPIASPTRWQKLFKSRFLQSLSNQASIYFVILLGTLVLFLMDALREMRKYSKTDHTDVHPSLNLELQENMRMFRAQRNFYISGFALFLSLVIRRLVILISTQATLLAQNEAAMRQAQSATTTARSLLSQRTIGESAQNDSNEAHDKQVSELKKQIKELQVKNLELENNLVKEKKDKEAIKSQADSLAKEYDRLTNEHAKLTQSSSDKKSD</sequence>
<dbReference type="GO" id="GO:0070973">
    <property type="term" value="P:protein localization to endoplasmic reticulum exit site"/>
    <property type="evidence" value="ECO:0007669"/>
    <property type="project" value="UniProtKB-UniRule"/>
</dbReference>
<keyword evidence="9 12" id="KW-0175">Coiled coil</keyword>
<keyword evidence="5 11" id="KW-0256">Endoplasmic reticulum</keyword>
<comment type="similarity">
    <text evidence="2 11">Belongs to the BCAP29/BCAP31 family.</text>
</comment>
<dbReference type="OMA" id="EMGLFML"/>
<dbReference type="Proteomes" id="UP000000311">
    <property type="component" value="Unassembled WGS sequence"/>
</dbReference>
<evidence type="ECO:0000256" key="3">
    <source>
        <dbReference type="ARBA" id="ARBA00022448"/>
    </source>
</evidence>
<keyword evidence="10 11" id="KW-0472">Membrane</keyword>
<keyword evidence="16" id="KW-1185">Reference proteome</keyword>
<dbReference type="GO" id="GO:0005789">
    <property type="term" value="C:endoplasmic reticulum membrane"/>
    <property type="evidence" value="ECO:0007669"/>
    <property type="project" value="UniProtKB-SubCell"/>
</dbReference>
<feature type="domain" description="Bap31/Bap29 cytoplasmic coiled-coil" evidence="14">
    <location>
        <begin position="173"/>
        <end position="233"/>
    </location>
</feature>
<dbReference type="GO" id="GO:0006888">
    <property type="term" value="P:endoplasmic reticulum to Golgi vesicle-mediated transport"/>
    <property type="evidence" value="ECO:0007669"/>
    <property type="project" value="UniProtKB-UniRule"/>
</dbReference>
<evidence type="ECO:0000313" key="16">
    <source>
        <dbReference type="Proteomes" id="UP000000311"/>
    </source>
</evidence>
<comment type="function">
    <text evidence="11">May play a role in anterograde transport of membrane proteins from the endoplasmic reticulum to the Golgi.</text>
</comment>
<keyword evidence="7 11" id="KW-0653">Protein transport</keyword>
<dbReference type="InterPro" id="IPR041672">
    <property type="entry name" value="Bap31/Bap29_C"/>
</dbReference>
<evidence type="ECO:0000256" key="6">
    <source>
        <dbReference type="ARBA" id="ARBA00022892"/>
    </source>
</evidence>
<dbReference type="AlphaFoldDB" id="E1ZVU8"/>
<organism evidence="16">
    <name type="scientific">Camponotus floridanus</name>
    <name type="common">Florida carpenter ant</name>
    <dbReference type="NCBI Taxonomy" id="104421"/>
    <lineage>
        <taxon>Eukaryota</taxon>
        <taxon>Metazoa</taxon>
        <taxon>Ecdysozoa</taxon>
        <taxon>Arthropoda</taxon>
        <taxon>Hexapoda</taxon>
        <taxon>Insecta</taxon>
        <taxon>Pterygota</taxon>
        <taxon>Neoptera</taxon>
        <taxon>Endopterygota</taxon>
        <taxon>Hymenoptera</taxon>
        <taxon>Apocrita</taxon>
        <taxon>Aculeata</taxon>
        <taxon>Formicoidea</taxon>
        <taxon>Formicidae</taxon>
        <taxon>Formicinae</taxon>
        <taxon>Camponotus</taxon>
    </lineage>
</organism>
<evidence type="ECO:0000256" key="2">
    <source>
        <dbReference type="ARBA" id="ARBA00007956"/>
    </source>
</evidence>
<keyword evidence="4 11" id="KW-0812">Transmembrane</keyword>
<keyword evidence="15" id="KW-0675">Receptor</keyword>
<evidence type="ECO:0000256" key="8">
    <source>
        <dbReference type="ARBA" id="ARBA00022989"/>
    </source>
</evidence>
<dbReference type="PANTHER" id="PTHR12701">
    <property type="entry name" value="BCR-ASSOCIATED PROTEIN, BAP"/>
    <property type="match status" value="1"/>
</dbReference>
<keyword evidence="8 11" id="KW-1133">Transmembrane helix</keyword>
<dbReference type="InterPro" id="IPR008417">
    <property type="entry name" value="BAP29/BAP31"/>
</dbReference>
<dbReference type="InterPro" id="IPR040463">
    <property type="entry name" value="BAP29/BAP31_N"/>
</dbReference>
<evidence type="ECO:0000256" key="4">
    <source>
        <dbReference type="ARBA" id="ARBA00022692"/>
    </source>
</evidence>
<evidence type="ECO:0000313" key="15">
    <source>
        <dbReference type="EMBL" id="EFN74699.1"/>
    </source>
</evidence>
<evidence type="ECO:0000256" key="7">
    <source>
        <dbReference type="ARBA" id="ARBA00022927"/>
    </source>
</evidence>
<feature type="transmembrane region" description="Helical" evidence="11">
    <location>
        <begin position="7"/>
        <end position="28"/>
    </location>
</feature>
<feature type="transmembrane region" description="Helical" evidence="11">
    <location>
        <begin position="102"/>
        <end position="122"/>
    </location>
</feature>
<dbReference type="KEGG" id="cfo:105248807"/>
<dbReference type="OrthoDB" id="435607at2759"/>
<proteinExistence type="inferred from homology"/>
<gene>
    <name evidence="15" type="ORF">EAG_03546</name>
</gene>
<name>E1ZVU8_CAMFO</name>
<dbReference type="EMBL" id="GL434640">
    <property type="protein sequence ID" value="EFN74699.1"/>
    <property type="molecule type" value="Genomic_DNA"/>
</dbReference>
<feature type="coiled-coil region" evidence="12">
    <location>
        <begin position="164"/>
        <end position="226"/>
    </location>
</feature>
<accession>E1ZVU8</accession>
<dbReference type="InParanoid" id="E1ZVU8"/>
<dbReference type="PANTHER" id="PTHR12701:SF20">
    <property type="entry name" value="ENDOPLASMIC RETICULUM TRANSMEMBRANE PROTEIN"/>
    <property type="match status" value="1"/>
</dbReference>
<evidence type="ECO:0000256" key="1">
    <source>
        <dbReference type="ARBA" id="ARBA00004477"/>
    </source>
</evidence>
<feature type="domain" description="BAP29/BAP31 transmembrane" evidence="13">
    <location>
        <begin position="1"/>
        <end position="134"/>
    </location>
</feature>
<evidence type="ECO:0000259" key="14">
    <source>
        <dbReference type="Pfam" id="PF18035"/>
    </source>
</evidence>
<comment type="subcellular location">
    <subcellularLocation>
        <location evidence="1 11">Endoplasmic reticulum membrane</location>
        <topology evidence="1 11">Multi-pass membrane protein</topology>
    </subcellularLocation>
</comment>
<keyword evidence="6 11" id="KW-0931">ER-Golgi transport</keyword>
<feature type="transmembrane region" description="Helical" evidence="11">
    <location>
        <begin position="48"/>
        <end position="67"/>
    </location>
</feature>
<evidence type="ECO:0000256" key="11">
    <source>
        <dbReference type="RuleBase" id="RU367026"/>
    </source>
</evidence>
<protein>
    <recommendedName>
        <fullName evidence="11">Endoplasmic reticulum transmembrane protein</fullName>
    </recommendedName>
</protein>
<evidence type="ECO:0000256" key="12">
    <source>
        <dbReference type="SAM" id="Coils"/>
    </source>
</evidence>
<evidence type="ECO:0000256" key="5">
    <source>
        <dbReference type="ARBA" id="ARBA00022824"/>
    </source>
</evidence>
<dbReference type="Pfam" id="PF05529">
    <property type="entry name" value="Bap31"/>
    <property type="match status" value="1"/>
</dbReference>
<evidence type="ECO:0000256" key="9">
    <source>
        <dbReference type="ARBA" id="ARBA00023054"/>
    </source>
</evidence>
<evidence type="ECO:0000259" key="13">
    <source>
        <dbReference type="Pfam" id="PF05529"/>
    </source>
</evidence>
<dbReference type="Pfam" id="PF18035">
    <property type="entry name" value="Bap31_Bap29_C"/>
    <property type="match status" value="1"/>
</dbReference>
<keyword evidence="3 11" id="KW-0813">Transport</keyword>
<reference evidence="15 16" key="1">
    <citation type="journal article" date="2010" name="Science">
        <title>Genomic comparison of the ants Camponotus floridanus and Harpegnathos saltator.</title>
        <authorList>
            <person name="Bonasio R."/>
            <person name="Zhang G."/>
            <person name="Ye C."/>
            <person name="Mutti N.S."/>
            <person name="Fang X."/>
            <person name="Qin N."/>
            <person name="Donahue G."/>
            <person name="Yang P."/>
            <person name="Li Q."/>
            <person name="Li C."/>
            <person name="Zhang P."/>
            <person name="Huang Z."/>
            <person name="Berger S.L."/>
            <person name="Reinberg D."/>
            <person name="Wang J."/>
            <person name="Liebig J."/>
        </authorList>
    </citation>
    <scope>NUCLEOTIDE SEQUENCE [LARGE SCALE GENOMIC DNA]</scope>
    <source>
        <strain evidence="16">C129</strain>
    </source>
</reference>